<proteinExistence type="predicted"/>
<keyword evidence="2" id="KW-1185">Reference proteome</keyword>
<dbReference type="EMBL" id="BTPD01000004">
    <property type="protein sequence ID" value="GMQ29011.1"/>
    <property type="molecule type" value="Genomic_DNA"/>
</dbReference>
<sequence>MYIAIGFKGLLLDFGKFPLLKGARGFKSLKYVQHSE</sequence>
<evidence type="ECO:0000313" key="1">
    <source>
        <dbReference type="EMBL" id="GMQ29011.1"/>
    </source>
</evidence>
<gene>
    <name evidence="1" type="ORF">Aconfl_16540</name>
</gene>
<reference evidence="1 2" key="1">
    <citation type="submission" date="2023-08" db="EMBL/GenBank/DDBJ databases">
        <title>Draft genome sequence of Algoriphagus confluentis.</title>
        <authorList>
            <person name="Takatani N."/>
            <person name="Hosokawa M."/>
            <person name="Sawabe T."/>
        </authorList>
    </citation>
    <scope>NUCLEOTIDE SEQUENCE [LARGE SCALE GENOMIC DNA]</scope>
    <source>
        <strain evidence="1 2">NBRC 111222</strain>
    </source>
</reference>
<accession>A0ABQ6PMY6</accession>
<name>A0ABQ6PMY6_9BACT</name>
<protein>
    <submittedName>
        <fullName evidence="1">Uncharacterized protein</fullName>
    </submittedName>
</protein>
<organism evidence="1 2">
    <name type="scientific">Algoriphagus confluentis</name>
    <dbReference type="NCBI Taxonomy" id="1697556"/>
    <lineage>
        <taxon>Bacteria</taxon>
        <taxon>Pseudomonadati</taxon>
        <taxon>Bacteroidota</taxon>
        <taxon>Cytophagia</taxon>
        <taxon>Cytophagales</taxon>
        <taxon>Cyclobacteriaceae</taxon>
        <taxon>Algoriphagus</taxon>
    </lineage>
</organism>
<dbReference type="Proteomes" id="UP001338309">
    <property type="component" value="Unassembled WGS sequence"/>
</dbReference>
<evidence type="ECO:0000313" key="2">
    <source>
        <dbReference type="Proteomes" id="UP001338309"/>
    </source>
</evidence>
<comment type="caution">
    <text evidence="1">The sequence shown here is derived from an EMBL/GenBank/DDBJ whole genome shotgun (WGS) entry which is preliminary data.</text>
</comment>